<feature type="domain" description="Polymerase nucleotidyl transferase" evidence="1">
    <location>
        <begin position="15"/>
        <end position="59"/>
    </location>
</feature>
<protein>
    <submittedName>
        <fullName evidence="2">Nucleotidyltransferase domain protein</fullName>
    </submittedName>
</protein>
<keyword evidence="2" id="KW-0808">Transferase</keyword>
<accession>A0A6N2UCB7</accession>
<gene>
    <name evidence="2" type="ORF">AULFYP135_01766</name>
</gene>
<dbReference type="SUPFAM" id="SSF81301">
    <property type="entry name" value="Nucleotidyltransferase"/>
    <property type="match status" value="1"/>
</dbReference>
<dbReference type="GO" id="GO:0016779">
    <property type="term" value="F:nucleotidyltransferase activity"/>
    <property type="evidence" value="ECO:0007669"/>
    <property type="project" value="InterPro"/>
</dbReference>
<dbReference type="InterPro" id="IPR043519">
    <property type="entry name" value="NT_sf"/>
</dbReference>
<dbReference type="AlphaFoldDB" id="A0A6N2UCB7"/>
<dbReference type="Gene3D" id="3.30.460.10">
    <property type="entry name" value="Beta Polymerase, domain 2"/>
    <property type="match status" value="1"/>
</dbReference>
<name>A0A6N2UCB7_9FIRM</name>
<dbReference type="Pfam" id="PF01909">
    <property type="entry name" value="NTP_transf_2"/>
    <property type="match status" value="1"/>
</dbReference>
<dbReference type="InterPro" id="IPR002934">
    <property type="entry name" value="Polymerase_NTP_transf_dom"/>
</dbReference>
<evidence type="ECO:0000313" key="2">
    <source>
        <dbReference type="EMBL" id="VYT13126.1"/>
    </source>
</evidence>
<dbReference type="CDD" id="cd05403">
    <property type="entry name" value="NT_KNTase_like"/>
    <property type="match status" value="1"/>
</dbReference>
<sequence>MVSITPWMEEFTAAVRAAFGERVYCIGLQGSYGRGEAGPDSDIDVVVILDQLTPRDIKVYQALLAALPHRAEVCGFLSGKGELLGWEPSDLFQFYHDTTPVWGSLDELLPRIGPEDVDRAVCIGACNIYHMCVHNMLHEQDPSILKGLYKSAAFVLQAKHFGVTGQYLRRQGDLLPLLSPEDRGILEISLALKKRALAEGELEPLSERLFLWAGDLIRKGA</sequence>
<organism evidence="2">
    <name type="scientific">uncultured Anaerotruncus sp</name>
    <dbReference type="NCBI Taxonomy" id="905011"/>
    <lineage>
        <taxon>Bacteria</taxon>
        <taxon>Bacillati</taxon>
        <taxon>Bacillota</taxon>
        <taxon>Clostridia</taxon>
        <taxon>Eubacteriales</taxon>
        <taxon>Oscillospiraceae</taxon>
        <taxon>Anaerotruncus</taxon>
        <taxon>environmental samples</taxon>
    </lineage>
</organism>
<reference evidence="2" key="1">
    <citation type="submission" date="2019-11" db="EMBL/GenBank/DDBJ databases">
        <authorList>
            <person name="Feng L."/>
        </authorList>
    </citation>
    <scope>NUCLEOTIDE SEQUENCE</scope>
    <source>
        <strain evidence="2">AundefinedLFYP135</strain>
    </source>
</reference>
<proteinExistence type="predicted"/>
<dbReference type="EMBL" id="CACRSL010000003">
    <property type="protein sequence ID" value="VYT13126.1"/>
    <property type="molecule type" value="Genomic_DNA"/>
</dbReference>
<evidence type="ECO:0000259" key="1">
    <source>
        <dbReference type="Pfam" id="PF01909"/>
    </source>
</evidence>